<evidence type="ECO:0000256" key="1">
    <source>
        <dbReference type="ARBA" id="ARBA00022679"/>
    </source>
</evidence>
<evidence type="ECO:0000259" key="2">
    <source>
        <dbReference type="Pfam" id="PF04413"/>
    </source>
</evidence>
<reference evidence="3" key="1">
    <citation type="submission" date="2018-05" db="EMBL/GenBank/DDBJ databases">
        <authorList>
            <person name="Lanie J.A."/>
            <person name="Ng W.-L."/>
            <person name="Kazmierczak K.M."/>
            <person name="Andrzejewski T.M."/>
            <person name="Davidsen T.M."/>
            <person name="Wayne K.J."/>
            <person name="Tettelin H."/>
            <person name="Glass J.I."/>
            <person name="Rusch D."/>
            <person name="Podicherti R."/>
            <person name="Tsui H.-C.T."/>
            <person name="Winkler M.E."/>
        </authorList>
    </citation>
    <scope>NUCLEOTIDE SEQUENCE</scope>
</reference>
<accession>A0A381WGJ9</accession>
<evidence type="ECO:0000313" key="3">
    <source>
        <dbReference type="EMBL" id="SVA51087.1"/>
    </source>
</evidence>
<dbReference type="SUPFAM" id="SSF53756">
    <property type="entry name" value="UDP-Glycosyltransferase/glycogen phosphorylase"/>
    <property type="match status" value="1"/>
</dbReference>
<dbReference type="PANTHER" id="PTHR42755:SF1">
    <property type="entry name" value="3-DEOXY-D-MANNO-OCTULOSONIC ACID TRANSFERASE, MITOCHONDRIAL-RELATED"/>
    <property type="match status" value="1"/>
</dbReference>
<proteinExistence type="predicted"/>
<dbReference type="Gene3D" id="3.40.50.2000">
    <property type="entry name" value="Glycogen Phosphorylase B"/>
    <property type="match status" value="1"/>
</dbReference>
<protein>
    <recommendedName>
        <fullName evidence="2">3-deoxy-D-manno-octulosonic-acid transferase N-terminal domain-containing protein</fullName>
    </recommendedName>
</protein>
<keyword evidence="1" id="KW-0808">Transferase</keyword>
<dbReference type="GO" id="GO:0009245">
    <property type="term" value="P:lipid A biosynthetic process"/>
    <property type="evidence" value="ECO:0007669"/>
    <property type="project" value="TreeGrafter"/>
</dbReference>
<dbReference type="GO" id="GO:0016740">
    <property type="term" value="F:transferase activity"/>
    <property type="evidence" value="ECO:0007669"/>
    <property type="project" value="UniProtKB-KW"/>
</dbReference>
<organism evidence="3">
    <name type="scientific">marine metagenome</name>
    <dbReference type="NCBI Taxonomy" id="408172"/>
    <lineage>
        <taxon>unclassified sequences</taxon>
        <taxon>metagenomes</taxon>
        <taxon>ecological metagenomes</taxon>
    </lineage>
</organism>
<dbReference type="GO" id="GO:0005886">
    <property type="term" value="C:plasma membrane"/>
    <property type="evidence" value="ECO:0007669"/>
    <property type="project" value="TreeGrafter"/>
</dbReference>
<dbReference type="InterPro" id="IPR038107">
    <property type="entry name" value="Glycos_transf_N_sf"/>
</dbReference>
<dbReference type="Pfam" id="PF04413">
    <property type="entry name" value="Glycos_transf_N"/>
    <property type="match status" value="1"/>
</dbReference>
<name>A0A381WGJ9_9ZZZZ</name>
<dbReference type="InterPro" id="IPR039901">
    <property type="entry name" value="Kdotransferase"/>
</dbReference>
<dbReference type="AlphaFoldDB" id="A0A381WGJ9"/>
<gene>
    <name evidence="3" type="ORF">METZ01_LOCUS103941</name>
</gene>
<feature type="domain" description="3-deoxy-D-manno-octulosonic-acid transferase N-terminal" evidence="2">
    <location>
        <begin position="5"/>
        <end position="135"/>
    </location>
</feature>
<dbReference type="EMBL" id="UINC01011598">
    <property type="protein sequence ID" value="SVA51087.1"/>
    <property type="molecule type" value="Genomic_DNA"/>
</dbReference>
<dbReference type="PANTHER" id="PTHR42755">
    <property type="entry name" value="3-DEOXY-MANNO-OCTULOSONATE CYTIDYLYLTRANSFERASE"/>
    <property type="match status" value="1"/>
</dbReference>
<dbReference type="InterPro" id="IPR007507">
    <property type="entry name" value="Glycos_transf_N"/>
</dbReference>
<dbReference type="Gene3D" id="3.40.50.11720">
    <property type="entry name" value="3-Deoxy-D-manno-octulosonic-acid transferase, N-terminal domain"/>
    <property type="match status" value="1"/>
</dbReference>
<sequence>MDDLLHVLLTTGTVSSAEFMADKLPNRAFHQYVPVDRINYVRRFLGHWKPDMALWVESEFWPNLILETQKRGTPMILVNGRISPKSFAGWKRARTIISRLLQNFELCLGQTREDAERLRQLGAKSYKCVGNLKFSVPPLPAQTEELIRMQQDINDRPRWLAASTHDGEEELAAYVHTELKKTYESFLSILVPRHPTRGHEIAAMLKEEKGLKIALRSQGDPLTPETDIYLVDTMGELGLFFRLSDIVFMGKSLVPLGGQNPLEALRLECAVVHGPHMTNFQSIVSEMSDFNCAISVPNGEALAREINHLISNEGIRTSMIANGLAYLQSQSEVAENVKNEIMVILQNKVRKTKTDATT</sequence>